<dbReference type="AlphaFoldDB" id="A0A0R1SFA6"/>
<name>A0A0R1SFA6_9LACO</name>
<evidence type="ECO:0000256" key="1">
    <source>
        <dbReference type="SAM" id="Phobius"/>
    </source>
</evidence>
<keyword evidence="1" id="KW-0812">Transmembrane</keyword>
<protein>
    <recommendedName>
        <fullName evidence="4">DUF2273 domain-containing protein</fullName>
    </recommendedName>
</protein>
<organism evidence="2 3">
    <name type="scientific">Lentilactobacillus diolivorans DSM 14421</name>
    <dbReference type="NCBI Taxonomy" id="1423739"/>
    <lineage>
        <taxon>Bacteria</taxon>
        <taxon>Bacillati</taxon>
        <taxon>Bacillota</taxon>
        <taxon>Bacilli</taxon>
        <taxon>Lactobacillales</taxon>
        <taxon>Lactobacillaceae</taxon>
        <taxon>Lentilactobacillus</taxon>
    </lineage>
</organism>
<sequence length="60" mass="6190">MKSMTYGGAIGMICGIVWVFGNFSGVLLVLALTVLGLMVGAVVGKFGGLRNLISQLVSDN</sequence>
<dbReference type="Proteomes" id="UP000052013">
    <property type="component" value="Unassembled WGS sequence"/>
</dbReference>
<dbReference type="STRING" id="1423739.FC85_GL001014"/>
<dbReference type="RefSeq" id="WP_057865459.1">
    <property type="nucleotide sequence ID" value="NZ_AZEY01000090.1"/>
</dbReference>
<keyword evidence="1" id="KW-0472">Membrane</keyword>
<gene>
    <name evidence="2" type="ORF">FC85_GL001014</name>
</gene>
<dbReference type="PATRIC" id="fig|1423739.3.peg.1064"/>
<reference evidence="2 3" key="1">
    <citation type="journal article" date="2015" name="Genome Announc.">
        <title>Expanding the biotechnology potential of lactobacilli through comparative genomics of 213 strains and associated genera.</title>
        <authorList>
            <person name="Sun Z."/>
            <person name="Harris H.M."/>
            <person name="McCann A."/>
            <person name="Guo C."/>
            <person name="Argimon S."/>
            <person name="Zhang W."/>
            <person name="Yang X."/>
            <person name="Jeffery I.B."/>
            <person name="Cooney J.C."/>
            <person name="Kagawa T.F."/>
            <person name="Liu W."/>
            <person name="Song Y."/>
            <person name="Salvetti E."/>
            <person name="Wrobel A."/>
            <person name="Rasinkangas P."/>
            <person name="Parkhill J."/>
            <person name="Rea M.C."/>
            <person name="O'Sullivan O."/>
            <person name="Ritari J."/>
            <person name="Douillard F.P."/>
            <person name="Paul Ross R."/>
            <person name="Yang R."/>
            <person name="Briner A.E."/>
            <person name="Felis G.E."/>
            <person name="de Vos W.M."/>
            <person name="Barrangou R."/>
            <person name="Klaenhammer T.R."/>
            <person name="Caufield P.W."/>
            <person name="Cui Y."/>
            <person name="Zhang H."/>
            <person name="O'Toole P.W."/>
        </authorList>
    </citation>
    <scope>NUCLEOTIDE SEQUENCE [LARGE SCALE GENOMIC DNA]</scope>
    <source>
        <strain evidence="2 3">DSM 14421</strain>
    </source>
</reference>
<accession>A0A0R1SFA6</accession>
<evidence type="ECO:0008006" key="4">
    <source>
        <dbReference type="Google" id="ProtNLM"/>
    </source>
</evidence>
<keyword evidence="1" id="KW-1133">Transmembrane helix</keyword>
<dbReference type="EMBL" id="AZEY01000090">
    <property type="protein sequence ID" value="KRL64504.1"/>
    <property type="molecule type" value="Genomic_DNA"/>
</dbReference>
<evidence type="ECO:0000313" key="3">
    <source>
        <dbReference type="Proteomes" id="UP000052013"/>
    </source>
</evidence>
<comment type="caution">
    <text evidence="2">The sequence shown here is derived from an EMBL/GenBank/DDBJ whole genome shotgun (WGS) entry which is preliminary data.</text>
</comment>
<feature type="transmembrane region" description="Helical" evidence="1">
    <location>
        <begin position="12"/>
        <end position="43"/>
    </location>
</feature>
<proteinExistence type="predicted"/>
<evidence type="ECO:0000313" key="2">
    <source>
        <dbReference type="EMBL" id="KRL64504.1"/>
    </source>
</evidence>